<evidence type="ECO:0000313" key="2">
    <source>
        <dbReference type="EMBL" id="SEL76029.1"/>
    </source>
</evidence>
<dbReference type="Pfam" id="PF22743">
    <property type="entry name" value="PspAA"/>
    <property type="match status" value="1"/>
</dbReference>
<dbReference type="STRING" id="235985.SAMN05414137_112224"/>
<feature type="domain" description="PspA-associated" evidence="1">
    <location>
        <begin position="1"/>
        <end position="92"/>
    </location>
</feature>
<dbReference type="eggNOG" id="ENOG5032YW2">
    <property type="taxonomic scope" value="Bacteria"/>
</dbReference>
<sequence>MIVRILTEGQFEVPDTLVDHLNELDNAVLAALDSGDEAEFRVSLAALLGAVRAGGTPVAHDYLGTSDATLPFEDATLDEVRELLQHDGLIPG</sequence>
<evidence type="ECO:0000313" key="3">
    <source>
        <dbReference type="Proteomes" id="UP000183015"/>
    </source>
</evidence>
<dbReference type="EMBL" id="FOAZ01000012">
    <property type="protein sequence ID" value="SEL76029.1"/>
    <property type="molecule type" value="Genomic_DNA"/>
</dbReference>
<dbReference type="AlphaFoldDB" id="A0A1H7SUN9"/>
<protein>
    <recommendedName>
        <fullName evidence="1">PspA-associated domain-containing protein</fullName>
    </recommendedName>
</protein>
<evidence type="ECO:0000259" key="1">
    <source>
        <dbReference type="Pfam" id="PF22743"/>
    </source>
</evidence>
<organism evidence="2 3">
    <name type="scientific">Streptacidiphilus jiangxiensis</name>
    <dbReference type="NCBI Taxonomy" id="235985"/>
    <lineage>
        <taxon>Bacteria</taxon>
        <taxon>Bacillati</taxon>
        <taxon>Actinomycetota</taxon>
        <taxon>Actinomycetes</taxon>
        <taxon>Kitasatosporales</taxon>
        <taxon>Streptomycetaceae</taxon>
        <taxon>Streptacidiphilus</taxon>
    </lineage>
</organism>
<dbReference type="InterPro" id="IPR054437">
    <property type="entry name" value="PspA-assoc_dom"/>
</dbReference>
<dbReference type="RefSeq" id="WP_042458739.1">
    <property type="nucleotide sequence ID" value="NZ_BBPN01000054.1"/>
</dbReference>
<reference evidence="3" key="1">
    <citation type="submission" date="2016-10" db="EMBL/GenBank/DDBJ databases">
        <authorList>
            <person name="Varghese N."/>
        </authorList>
    </citation>
    <scope>NUCLEOTIDE SEQUENCE [LARGE SCALE GENOMIC DNA]</scope>
    <source>
        <strain evidence="3">DSM 45096 / BCRC 16803 / CGMCC 4.1857 / CIP 109030 / JCM 12277 / KCTC 19219 / NBRC 100920 / 33214</strain>
    </source>
</reference>
<proteinExistence type="predicted"/>
<dbReference type="OrthoDB" id="5244559at2"/>
<gene>
    <name evidence="2" type="ORF">SAMN05414137_112224</name>
</gene>
<name>A0A1H7SUN9_STRJI</name>
<accession>A0A1H7SUN9</accession>
<dbReference type="Proteomes" id="UP000183015">
    <property type="component" value="Unassembled WGS sequence"/>
</dbReference>
<keyword evidence="3" id="KW-1185">Reference proteome</keyword>